<dbReference type="Gene3D" id="2.80.10.50">
    <property type="match status" value="1"/>
</dbReference>
<dbReference type="CDD" id="cd08586">
    <property type="entry name" value="PI-PLCc_BcPLC_like"/>
    <property type="match status" value="1"/>
</dbReference>
<dbReference type="SUPFAM" id="SSF50370">
    <property type="entry name" value="Ricin B-like lectins"/>
    <property type="match status" value="1"/>
</dbReference>
<dbReference type="InterPro" id="IPR000772">
    <property type="entry name" value="Ricin_B_lectin"/>
</dbReference>
<name>A0A9W5R5P5_BACCE</name>
<dbReference type="InterPro" id="IPR035992">
    <property type="entry name" value="Ricin_B-like_lectins"/>
</dbReference>
<dbReference type="GO" id="GO:0008081">
    <property type="term" value="F:phosphoric diester hydrolase activity"/>
    <property type="evidence" value="ECO:0007669"/>
    <property type="project" value="InterPro"/>
</dbReference>
<evidence type="ECO:0000256" key="5">
    <source>
        <dbReference type="ARBA" id="ARBA00030474"/>
    </source>
</evidence>
<dbReference type="Pfam" id="PF14200">
    <property type="entry name" value="RicinB_lectin_2"/>
    <property type="match status" value="1"/>
</dbReference>
<evidence type="ECO:0000256" key="3">
    <source>
        <dbReference type="ARBA" id="ARBA00019758"/>
    </source>
</evidence>
<evidence type="ECO:0000256" key="7">
    <source>
        <dbReference type="SAM" id="MobiDB-lite"/>
    </source>
</evidence>
<dbReference type="Pfam" id="PF00388">
    <property type="entry name" value="PI-PLC-X"/>
    <property type="match status" value="1"/>
</dbReference>
<dbReference type="EMBL" id="AHFK01000053">
    <property type="protein sequence ID" value="EOQ09095.1"/>
    <property type="molecule type" value="Genomic_DNA"/>
</dbReference>
<dbReference type="PANTHER" id="PTHR13593:SF113">
    <property type="entry name" value="SI:DKEY-266F7.9"/>
    <property type="match status" value="1"/>
</dbReference>
<evidence type="ECO:0000256" key="6">
    <source>
        <dbReference type="ARBA" id="ARBA00030782"/>
    </source>
</evidence>
<accession>A0A9W5R5P5</accession>
<feature type="compositionally biased region" description="Polar residues" evidence="7">
    <location>
        <begin position="649"/>
        <end position="658"/>
    </location>
</feature>
<sequence length="737" mass="82061">MTHSVHVKMVPKPLRKILAALMISAVTMSSFALPASAETQNPELSSANYEAARDAYAYNGNIGYTNANWMSKIPGDKKISQLSIPGTHNSMSRYGGGGLYPDDFIKTQLMDLSTQLNSGIRYLDIRLRKDSNTSMSAYHGSVNQNASFSGDILDKVKAFLQANPNETVVMRVKNECNGPGTGKCTDAPTSKTWAQVFEDTYYNNPSYSNYFWKGSSNNPTLNEVRGKIVVASNFPTDGKRFGIPYSQFNNQDQYEIDDTPDSMYGKWEAVGNQLKAAHANSGQSLFLNHLSGNGTWKFITQGAKPWFVASGYESKETGANKKKIGSYITDRWPDFPRVIGGGTHIFYGGMNIMATQYIRQWPINHAGIIAADFPGKGLISTVVALNDKHMADDVKYIQTEGSNTVKVGFSGSIYLKNHYKVYLNGNYIMSVENGQHYYGSWNATDSGHELKRADRTLFTGDKVEVRLVNNGKETVVKSHTVSVSDGEGEEIRVPDGNYILKSKLNLNKAVALNLDPSNNIALWDYTNLLQSEFTLTYVEYFKAYRLNNRYNPNLVMGWDNHNGSINVKGISNTSTIDENYWKLKRTADGYIYFENLKNGHVLDIQAGSTANGANLNVWPFSNTDKQKFQLIERKETKKASIVSEKQPLPGQSNRSSGNFKLADTGGKKVRVVIKNANRQEANIKFKVKRDKSMDTDPDIWTNVGNGTILDPVYYDLYIANPSGATSNFTVEFYTLDN</sequence>
<feature type="domain" description="Phosphatidylinositol-specific phospholipase C X" evidence="9">
    <location>
        <begin position="76"/>
        <end position="233"/>
    </location>
</feature>
<evidence type="ECO:0000256" key="1">
    <source>
        <dbReference type="ARBA" id="ARBA00001316"/>
    </source>
</evidence>
<protein>
    <recommendedName>
        <fullName evidence="3">1-phosphatidylinositol phosphodiesterase</fullName>
        <ecNumber evidence="2">4.6.1.13</ecNumber>
    </recommendedName>
    <alternativeName>
        <fullName evidence="5">Phosphatidylinositol diacylglycerol-lyase</fullName>
    </alternativeName>
    <alternativeName>
        <fullName evidence="6">Phosphatidylinositol-specific phospholipase C</fullName>
    </alternativeName>
</protein>
<organism evidence="10 11">
    <name type="scientific">Bacillus cereus VD184</name>
    <dbReference type="NCBI Taxonomy" id="1053242"/>
    <lineage>
        <taxon>Bacteria</taxon>
        <taxon>Bacillati</taxon>
        <taxon>Bacillota</taxon>
        <taxon>Bacilli</taxon>
        <taxon>Bacillales</taxon>
        <taxon>Bacillaceae</taxon>
        <taxon>Bacillus</taxon>
        <taxon>Bacillus cereus group</taxon>
    </lineage>
</organism>
<comment type="catalytic activity">
    <reaction evidence="1">
        <text>a 1,2-diacyl-sn-glycero-3-phospho-(1D-myo-inositol) = 1D-myo-inositol 1,2-cyclic phosphate + a 1,2-diacyl-sn-glycerol</text>
        <dbReference type="Rhea" id="RHEA:17093"/>
        <dbReference type="ChEBI" id="CHEBI:17815"/>
        <dbReference type="ChEBI" id="CHEBI:57880"/>
        <dbReference type="ChEBI" id="CHEBI:58484"/>
        <dbReference type="EC" id="4.6.1.13"/>
    </reaction>
</comment>
<feature type="chain" id="PRO_5040884712" description="1-phosphatidylinositol phosphodiesterase" evidence="8">
    <location>
        <begin position="33"/>
        <end position="737"/>
    </location>
</feature>
<dbReference type="InterPro" id="IPR017946">
    <property type="entry name" value="PLC-like_Pdiesterase_TIM-brl"/>
</dbReference>
<gene>
    <name evidence="10" type="ORF">IKC_06128</name>
</gene>
<dbReference type="PANTHER" id="PTHR13593">
    <property type="match status" value="1"/>
</dbReference>
<dbReference type="InterPro" id="IPR000909">
    <property type="entry name" value="PLipase_C_PInositol-sp_X_dom"/>
</dbReference>
<keyword evidence="4" id="KW-0442">Lipid degradation</keyword>
<dbReference type="Proteomes" id="UP000014028">
    <property type="component" value="Unassembled WGS sequence"/>
</dbReference>
<evidence type="ECO:0000256" key="4">
    <source>
        <dbReference type="ARBA" id="ARBA00022963"/>
    </source>
</evidence>
<dbReference type="RefSeq" id="WP_016123021.1">
    <property type="nucleotide sequence ID" value="NZ_KB976832.1"/>
</dbReference>
<proteinExistence type="predicted"/>
<dbReference type="AlphaFoldDB" id="A0A9W5R5P5"/>
<dbReference type="SMART" id="SM00148">
    <property type="entry name" value="PLCXc"/>
    <property type="match status" value="1"/>
</dbReference>
<evidence type="ECO:0000256" key="2">
    <source>
        <dbReference type="ARBA" id="ARBA00012581"/>
    </source>
</evidence>
<dbReference type="Gene3D" id="3.20.20.190">
    <property type="entry name" value="Phosphatidylinositol (PI) phosphodiesterase"/>
    <property type="match status" value="1"/>
</dbReference>
<evidence type="ECO:0000259" key="9">
    <source>
        <dbReference type="SMART" id="SM00148"/>
    </source>
</evidence>
<evidence type="ECO:0000256" key="8">
    <source>
        <dbReference type="SAM" id="SignalP"/>
    </source>
</evidence>
<dbReference type="GO" id="GO:0016042">
    <property type="term" value="P:lipid catabolic process"/>
    <property type="evidence" value="ECO:0007669"/>
    <property type="project" value="UniProtKB-KW"/>
</dbReference>
<feature type="signal peptide" evidence="8">
    <location>
        <begin position="1"/>
        <end position="32"/>
    </location>
</feature>
<dbReference type="InterPro" id="IPR051057">
    <property type="entry name" value="PI-PLC_domain"/>
</dbReference>
<keyword evidence="8" id="KW-0732">Signal</keyword>
<keyword evidence="4" id="KW-0443">Lipid metabolism</keyword>
<dbReference type="CDD" id="cd23445">
    <property type="entry name" value="beta-trefoil_Ricin_HA17-like"/>
    <property type="match status" value="1"/>
</dbReference>
<dbReference type="PROSITE" id="PS50007">
    <property type="entry name" value="PIPLC_X_DOMAIN"/>
    <property type="match status" value="1"/>
</dbReference>
<reference evidence="10 11" key="1">
    <citation type="submission" date="2012-12" db="EMBL/GenBank/DDBJ databases">
        <title>The Genome Sequence of Bacillus cereus VD184.</title>
        <authorList>
            <consortium name="The Broad Institute Genome Sequencing Platform"/>
            <consortium name="The Broad Institute Genome Sequencing Center for Infectious Disease"/>
            <person name="Feldgarden M."/>
            <person name="Van der Auwera G.A."/>
            <person name="Mahillon J."/>
            <person name="Duprez V."/>
            <person name="Timmery S."/>
            <person name="Mattelet C."/>
            <person name="Dierick K."/>
            <person name="Sun M."/>
            <person name="Yu Z."/>
            <person name="Zhu L."/>
            <person name="Hu X."/>
            <person name="Shank E.B."/>
            <person name="Swiecicka I."/>
            <person name="Hansen B.M."/>
            <person name="Andrup L."/>
            <person name="Walker B."/>
            <person name="Young S.K."/>
            <person name="Zeng Q."/>
            <person name="Gargeya S."/>
            <person name="Fitzgerald M."/>
            <person name="Haas B."/>
            <person name="Abouelleil A."/>
            <person name="Alvarado L."/>
            <person name="Arachchi H.M."/>
            <person name="Berlin A.M."/>
            <person name="Chapman S.B."/>
            <person name="Dewar J."/>
            <person name="Goldberg J."/>
            <person name="Griggs A."/>
            <person name="Gujja S."/>
            <person name="Hansen M."/>
            <person name="Howarth C."/>
            <person name="Imamovic A."/>
            <person name="Larimer J."/>
            <person name="McCowan C."/>
            <person name="Murphy C."/>
            <person name="Neiman D."/>
            <person name="Pearson M."/>
            <person name="Priest M."/>
            <person name="Roberts A."/>
            <person name="Saif S."/>
            <person name="Shea T."/>
            <person name="Sisk P."/>
            <person name="Sykes S."/>
            <person name="Wortman J."/>
            <person name="Nusbaum C."/>
            <person name="Birren B."/>
        </authorList>
    </citation>
    <scope>NUCLEOTIDE SEQUENCE [LARGE SCALE GENOMIC DNA]</scope>
    <source>
        <strain evidence="10 11">VD184</strain>
    </source>
</reference>
<dbReference type="SUPFAM" id="SSF51695">
    <property type="entry name" value="PLC-like phosphodiesterases"/>
    <property type="match status" value="1"/>
</dbReference>
<comment type="caution">
    <text evidence="10">The sequence shown here is derived from an EMBL/GenBank/DDBJ whole genome shotgun (WGS) entry which is preliminary data.</text>
</comment>
<evidence type="ECO:0000313" key="10">
    <source>
        <dbReference type="EMBL" id="EOQ09095.1"/>
    </source>
</evidence>
<dbReference type="GO" id="GO:0004436">
    <property type="term" value="F:phosphatidylinositol diacylglycerol-lyase activity"/>
    <property type="evidence" value="ECO:0007669"/>
    <property type="project" value="UniProtKB-EC"/>
</dbReference>
<dbReference type="EC" id="4.6.1.13" evidence="2"/>
<evidence type="ECO:0000313" key="11">
    <source>
        <dbReference type="Proteomes" id="UP000014028"/>
    </source>
</evidence>
<feature type="region of interest" description="Disordered" evidence="7">
    <location>
        <begin position="639"/>
        <end position="660"/>
    </location>
</feature>